<keyword evidence="1" id="KW-0472">Membrane</keyword>
<reference evidence="3" key="1">
    <citation type="submission" date="2008-08" db="EMBL/GenBank/DDBJ databases">
        <title>The complete genome sequence of Coprothermobacter proteolyticus strain ATCC 5245 / DSM 5265 / BT.</title>
        <authorList>
            <person name="Dodson R.J."/>
            <person name="Durkin A.S."/>
            <person name="Wu M."/>
            <person name="Eisen J."/>
            <person name="Sutton G."/>
        </authorList>
    </citation>
    <scope>NUCLEOTIDE SEQUENCE [LARGE SCALE GENOMIC DNA]</scope>
    <source>
        <strain evidence="3">ATCC 35245 / DSM 5265 / OCM 4 / BT</strain>
    </source>
</reference>
<feature type="transmembrane region" description="Helical" evidence="1">
    <location>
        <begin position="70"/>
        <end position="89"/>
    </location>
</feature>
<name>B5Y7L0_COPPD</name>
<dbReference type="Proteomes" id="UP000001732">
    <property type="component" value="Chromosome"/>
</dbReference>
<dbReference type="EMBL" id="CP001145">
    <property type="protein sequence ID" value="ACI18020.1"/>
    <property type="molecule type" value="Genomic_DNA"/>
</dbReference>
<evidence type="ECO:0000313" key="2">
    <source>
        <dbReference type="EMBL" id="ACI18020.1"/>
    </source>
</evidence>
<dbReference type="HOGENOM" id="CLU_1683588_0_0_9"/>
<organism evidence="2 3">
    <name type="scientific">Coprothermobacter proteolyticus (strain ATCC 35245 / DSM 5265 / OCM 4 / BT)</name>
    <dbReference type="NCBI Taxonomy" id="309798"/>
    <lineage>
        <taxon>Bacteria</taxon>
        <taxon>Pseudomonadati</taxon>
        <taxon>Coprothermobacterota</taxon>
        <taxon>Coprothermobacteria</taxon>
        <taxon>Coprothermobacterales</taxon>
        <taxon>Coprothermobacteraceae</taxon>
        <taxon>Coprothermobacter</taxon>
    </lineage>
</organism>
<keyword evidence="1" id="KW-0812">Transmembrane</keyword>
<keyword evidence="1" id="KW-1133">Transmembrane helix</keyword>
<sequence length="156" mass="17040">MAPLDWITAAIIVYFAVSGLLSGAGALATTLSVFLTVASRSFITTQLTHWVFQLISSLGADPSYGQPLSLVLSFLLFFTLARLVLRALLGVILPRAGIGRVIYAVGSVIVNGYAYLYLLNALLRSSWQSYIWLMPYFQGTHTFRLLETIFGTVTAV</sequence>
<feature type="transmembrane region" description="Helical" evidence="1">
    <location>
        <begin position="101"/>
        <end position="123"/>
    </location>
</feature>
<evidence type="ECO:0000256" key="1">
    <source>
        <dbReference type="SAM" id="Phobius"/>
    </source>
</evidence>
<gene>
    <name evidence="2" type="ordered locus">COPRO5265_0391</name>
</gene>
<dbReference type="RefSeq" id="WP_012544670.1">
    <property type="nucleotide sequence ID" value="NC_011295.1"/>
</dbReference>
<dbReference type="AlphaFoldDB" id="B5Y7L0"/>
<dbReference type="STRING" id="309798.COPRO5265_0391"/>
<feature type="transmembrane region" description="Helical" evidence="1">
    <location>
        <begin position="6"/>
        <end position="35"/>
    </location>
</feature>
<keyword evidence="3" id="KW-1185">Reference proteome</keyword>
<reference evidence="2 3" key="2">
    <citation type="journal article" date="2014" name="Genome Announc.">
        <title>Complete Genome Sequence of Coprothermobacter proteolyticus DSM 5265.</title>
        <authorList>
            <person name="Alexiev A."/>
            <person name="Coil D.A."/>
            <person name="Badger J.H."/>
            <person name="Enticknap J."/>
            <person name="Ward N."/>
            <person name="Robb F.T."/>
            <person name="Eisen J.A."/>
        </authorList>
    </citation>
    <scope>NUCLEOTIDE SEQUENCE [LARGE SCALE GENOMIC DNA]</scope>
    <source>
        <strain evidence="3">ATCC 35245 / DSM 5265 / OCM 4 / BT</strain>
    </source>
</reference>
<evidence type="ECO:0000313" key="3">
    <source>
        <dbReference type="Proteomes" id="UP000001732"/>
    </source>
</evidence>
<proteinExistence type="predicted"/>
<protein>
    <submittedName>
        <fullName evidence="2">Uncharacterized protein</fullName>
    </submittedName>
</protein>
<accession>B5Y7L0</accession>
<dbReference type="KEGG" id="cpo:COPRO5265_0391"/>